<feature type="compositionally biased region" description="Basic residues" evidence="1">
    <location>
        <begin position="91"/>
        <end position="101"/>
    </location>
</feature>
<keyword evidence="3" id="KW-1185">Reference proteome</keyword>
<feature type="region of interest" description="Disordered" evidence="1">
    <location>
        <begin position="91"/>
        <end position="110"/>
    </location>
</feature>
<evidence type="ECO:0000256" key="1">
    <source>
        <dbReference type="SAM" id="MobiDB-lite"/>
    </source>
</evidence>
<dbReference type="Proteomes" id="UP001359559">
    <property type="component" value="Unassembled WGS sequence"/>
</dbReference>
<comment type="caution">
    <text evidence="2">The sequence shown here is derived from an EMBL/GenBank/DDBJ whole genome shotgun (WGS) entry which is preliminary data.</text>
</comment>
<organism evidence="2 3">
    <name type="scientific">Clitoria ternatea</name>
    <name type="common">Butterfly pea</name>
    <dbReference type="NCBI Taxonomy" id="43366"/>
    <lineage>
        <taxon>Eukaryota</taxon>
        <taxon>Viridiplantae</taxon>
        <taxon>Streptophyta</taxon>
        <taxon>Embryophyta</taxon>
        <taxon>Tracheophyta</taxon>
        <taxon>Spermatophyta</taxon>
        <taxon>Magnoliopsida</taxon>
        <taxon>eudicotyledons</taxon>
        <taxon>Gunneridae</taxon>
        <taxon>Pentapetalae</taxon>
        <taxon>rosids</taxon>
        <taxon>fabids</taxon>
        <taxon>Fabales</taxon>
        <taxon>Fabaceae</taxon>
        <taxon>Papilionoideae</taxon>
        <taxon>50 kb inversion clade</taxon>
        <taxon>NPAAA clade</taxon>
        <taxon>indigoferoid/millettioid clade</taxon>
        <taxon>Phaseoleae</taxon>
        <taxon>Clitoria</taxon>
    </lineage>
</organism>
<reference evidence="2 3" key="1">
    <citation type="submission" date="2024-01" db="EMBL/GenBank/DDBJ databases">
        <title>The genomes of 5 underutilized Papilionoideae crops provide insights into root nodulation and disease resistance.</title>
        <authorList>
            <person name="Yuan L."/>
        </authorList>
    </citation>
    <scope>NUCLEOTIDE SEQUENCE [LARGE SCALE GENOMIC DNA]</scope>
    <source>
        <strain evidence="2">LY-2023</strain>
        <tissue evidence="2">Leaf</tissue>
    </source>
</reference>
<dbReference type="PANTHER" id="PTHR33168">
    <property type="entry name" value="STRESS INDUCED PROTEIN-RELATED"/>
    <property type="match status" value="1"/>
</dbReference>
<evidence type="ECO:0000313" key="2">
    <source>
        <dbReference type="EMBL" id="KAK7311221.1"/>
    </source>
</evidence>
<dbReference type="EMBL" id="JAYKXN010000002">
    <property type="protein sequence ID" value="KAK7311221.1"/>
    <property type="molecule type" value="Genomic_DNA"/>
</dbReference>
<evidence type="ECO:0000313" key="3">
    <source>
        <dbReference type="Proteomes" id="UP001359559"/>
    </source>
</evidence>
<gene>
    <name evidence="2" type="ORF">RJT34_09224</name>
</gene>
<proteinExistence type="predicted"/>
<name>A0AAN9K734_CLITE</name>
<protein>
    <submittedName>
        <fullName evidence="2">Uncharacterized protein</fullName>
    </submittedName>
</protein>
<dbReference type="AlphaFoldDB" id="A0AAN9K734"/>
<sequence>MQKGIQRQTSLREKLKSSLICCFSVHQDEDGEGGFYSKLRIPKMPISPVGSTISSPLLWFKTAAKSPPGGETGGGGDHNIFPRVRGRSLRARMGRKMHSQHRQSQSADFSYDPSSYALNFESETHEDQFPIRNFSSRLPASPPPIKYSDEIAVCS</sequence>
<accession>A0AAN9K734</accession>